<dbReference type="Pfam" id="PF07798">
    <property type="entry name" value="CCDC90-like"/>
    <property type="match status" value="1"/>
</dbReference>
<feature type="coiled-coil region" evidence="10">
    <location>
        <begin position="115"/>
        <end position="142"/>
    </location>
</feature>
<evidence type="ECO:0000256" key="8">
    <source>
        <dbReference type="ARBA" id="ARBA00023128"/>
    </source>
</evidence>
<evidence type="ECO:0000256" key="7">
    <source>
        <dbReference type="ARBA" id="ARBA00023054"/>
    </source>
</evidence>
<dbReference type="GO" id="GO:0033617">
    <property type="term" value="P:mitochondrial respiratory chain complex IV assembly"/>
    <property type="evidence" value="ECO:0007669"/>
    <property type="project" value="TreeGrafter"/>
</dbReference>
<comment type="subcellular location">
    <subcellularLocation>
        <location evidence="1">Membrane</location>
        <topology evidence="1">Single-pass membrane protein</topology>
    </subcellularLocation>
    <subcellularLocation>
        <location evidence="2">Mitochondrion</location>
    </subcellularLocation>
</comment>
<keyword evidence="4 11" id="KW-0812">Transmembrane</keyword>
<keyword evidence="8" id="KW-0496">Mitochondrion</keyword>
<dbReference type="GO" id="GO:0005739">
    <property type="term" value="C:mitochondrion"/>
    <property type="evidence" value="ECO:0007669"/>
    <property type="project" value="UniProtKB-SubCell"/>
</dbReference>
<feature type="transmembrane region" description="Helical" evidence="11">
    <location>
        <begin position="194"/>
        <end position="213"/>
    </location>
</feature>
<comment type="similarity">
    <text evidence="3">Belongs to the CCDC90 family.</text>
</comment>
<keyword evidence="9 11" id="KW-0472">Membrane</keyword>
<keyword evidence="13" id="KW-1185">Reference proteome</keyword>
<evidence type="ECO:0000256" key="11">
    <source>
        <dbReference type="SAM" id="Phobius"/>
    </source>
</evidence>
<evidence type="ECO:0000256" key="5">
    <source>
        <dbReference type="ARBA" id="ARBA00022946"/>
    </source>
</evidence>
<evidence type="ECO:0000256" key="6">
    <source>
        <dbReference type="ARBA" id="ARBA00022989"/>
    </source>
</evidence>
<evidence type="ECO:0000256" key="1">
    <source>
        <dbReference type="ARBA" id="ARBA00004167"/>
    </source>
</evidence>
<dbReference type="PANTHER" id="PTHR14360:SF1">
    <property type="entry name" value="PROTEIN FMP32, MITOCHONDRIAL"/>
    <property type="match status" value="1"/>
</dbReference>
<evidence type="ECO:0000256" key="4">
    <source>
        <dbReference type="ARBA" id="ARBA00022692"/>
    </source>
</evidence>
<evidence type="ECO:0000256" key="9">
    <source>
        <dbReference type="ARBA" id="ARBA00023136"/>
    </source>
</evidence>
<reference evidence="13" key="1">
    <citation type="submission" date="2023-07" db="EMBL/GenBank/DDBJ databases">
        <title>A draft genome of Kazachstania heterogenica Y-27499.</title>
        <authorList>
            <person name="Donic C."/>
            <person name="Kralova J.S."/>
            <person name="Fidel L."/>
            <person name="Ben-Dor S."/>
            <person name="Jung S."/>
        </authorList>
    </citation>
    <scope>NUCLEOTIDE SEQUENCE [LARGE SCALE GENOMIC DNA]</scope>
    <source>
        <strain evidence="13">Y27499</strain>
    </source>
</reference>
<dbReference type="FunFam" id="1.20.5.340:FF:000018">
    <property type="entry name" value="Mitochondrial protein FMP32"/>
    <property type="match status" value="1"/>
</dbReference>
<gene>
    <name evidence="12" type="ORF">RI543_005070</name>
</gene>
<proteinExistence type="inferred from homology"/>
<dbReference type="Proteomes" id="UP001306508">
    <property type="component" value="Unassembled WGS sequence"/>
</dbReference>
<organism evidence="12 13">
    <name type="scientific">Arxiozyma heterogenica</name>
    <dbReference type="NCBI Taxonomy" id="278026"/>
    <lineage>
        <taxon>Eukaryota</taxon>
        <taxon>Fungi</taxon>
        <taxon>Dikarya</taxon>
        <taxon>Ascomycota</taxon>
        <taxon>Saccharomycotina</taxon>
        <taxon>Saccharomycetes</taxon>
        <taxon>Saccharomycetales</taxon>
        <taxon>Saccharomycetaceae</taxon>
        <taxon>Arxiozyma</taxon>
    </lineage>
</organism>
<evidence type="ECO:0000313" key="13">
    <source>
        <dbReference type="Proteomes" id="UP001306508"/>
    </source>
</evidence>
<sequence length="217" mass="25291">MDTMLKSLCVVYKPATNWRLNPLQSFNRVWNSSSMGPAHINNSNHYKELLMREGDFTEKQASKILDIIRDAIQSGVVHVSKDLAKRERLIQLTYQQRVDFAKLRDQLLTSDRNEFHNVENEYERVRSDLEKMRSKLKEEITKVNAGFKLDLSLEKGRIREESSHHDLQIKEIDTRIDHEVSNMKTQIDSVKTQVMQWLIGVCTGTFALVLAYIRLLS</sequence>
<keyword evidence="6 11" id="KW-1133">Transmembrane helix</keyword>
<protein>
    <submittedName>
        <fullName evidence="12">Uncharacterized protein</fullName>
    </submittedName>
</protein>
<dbReference type="AlphaFoldDB" id="A0AAN7WRN1"/>
<evidence type="ECO:0000313" key="12">
    <source>
        <dbReference type="EMBL" id="KAK5773758.1"/>
    </source>
</evidence>
<name>A0AAN7WRN1_9SACH</name>
<dbReference type="InterPro" id="IPR024461">
    <property type="entry name" value="CCDC90-like"/>
</dbReference>
<evidence type="ECO:0000256" key="3">
    <source>
        <dbReference type="ARBA" id="ARBA00007224"/>
    </source>
</evidence>
<dbReference type="GO" id="GO:0016020">
    <property type="term" value="C:membrane"/>
    <property type="evidence" value="ECO:0007669"/>
    <property type="project" value="UniProtKB-SubCell"/>
</dbReference>
<accession>A0AAN7WRN1</accession>
<evidence type="ECO:0000256" key="10">
    <source>
        <dbReference type="SAM" id="Coils"/>
    </source>
</evidence>
<evidence type="ECO:0000256" key="2">
    <source>
        <dbReference type="ARBA" id="ARBA00004173"/>
    </source>
</evidence>
<comment type="caution">
    <text evidence="12">The sequence shown here is derived from an EMBL/GenBank/DDBJ whole genome shotgun (WGS) entry which is preliminary data.</text>
</comment>
<dbReference type="PANTHER" id="PTHR14360">
    <property type="entry name" value="PROTEIN FMP32, MITOCHONDRIAL"/>
    <property type="match status" value="1"/>
</dbReference>
<dbReference type="Gene3D" id="1.20.5.340">
    <property type="match status" value="1"/>
</dbReference>
<dbReference type="EMBL" id="JAWIZZ010000071">
    <property type="protein sequence ID" value="KAK5773758.1"/>
    <property type="molecule type" value="Genomic_DNA"/>
</dbReference>
<keyword evidence="5" id="KW-0809">Transit peptide</keyword>
<keyword evidence="7 10" id="KW-0175">Coiled coil</keyword>